<feature type="chain" id="PRO_5011650032" description="LPXTG-motif cell wall anchor domain-containing protein" evidence="3">
    <location>
        <begin position="26"/>
        <end position="235"/>
    </location>
</feature>
<feature type="region of interest" description="Disordered" evidence="1">
    <location>
        <begin position="107"/>
        <end position="195"/>
    </location>
</feature>
<keyword evidence="2" id="KW-0472">Membrane</keyword>
<dbReference type="STRING" id="504798.SAMN05421871_103168"/>
<gene>
    <name evidence="4" type="ORF">SAMN05192558_101703</name>
</gene>
<evidence type="ECO:0000313" key="5">
    <source>
        <dbReference type="Proteomes" id="UP000199651"/>
    </source>
</evidence>
<keyword evidence="5" id="KW-1185">Reference proteome</keyword>
<feature type="region of interest" description="Disordered" evidence="1">
    <location>
        <begin position="30"/>
        <end position="92"/>
    </location>
</feature>
<evidence type="ECO:0000256" key="3">
    <source>
        <dbReference type="SAM" id="SignalP"/>
    </source>
</evidence>
<dbReference type="AlphaFoldDB" id="A0A1H0G8H2"/>
<dbReference type="EMBL" id="FNJB01000001">
    <property type="protein sequence ID" value="SDO03140.1"/>
    <property type="molecule type" value="Genomic_DNA"/>
</dbReference>
<evidence type="ECO:0000256" key="2">
    <source>
        <dbReference type="SAM" id="Phobius"/>
    </source>
</evidence>
<keyword evidence="2" id="KW-0812">Transmembrane</keyword>
<evidence type="ECO:0008006" key="6">
    <source>
        <dbReference type="Google" id="ProtNLM"/>
    </source>
</evidence>
<reference evidence="5" key="1">
    <citation type="submission" date="2016-10" db="EMBL/GenBank/DDBJ databases">
        <authorList>
            <person name="Varghese N."/>
            <person name="Submissions S."/>
        </authorList>
    </citation>
    <scope>NUCLEOTIDE SEQUENCE [LARGE SCALE GENOMIC DNA]</scope>
    <source>
        <strain evidence="5">IBRC-M 10655</strain>
    </source>
</reference>
<organism evidence="4 5">
    <name type="scientific">Actinokineospora alba</name>
    <dbReference type="NCBI Taxonomy" id="504798"/>
    <lineage>
        <taxon>Bacteria</taxon>
        <taxon>Bacillati</taxon>
        <taxon>Actinomycetota</taxon>
        <taxon>Actinomycetes</taxon>
        <taxon>Pseudonocardiales</taxon>
        <taxon>Pseudonocardiaceae</taxon>
        <taxon>Actinokineospora</taxon>
    </lineage>
</organism>
<protein>
    <recommendedName>
        <fullName evidence="6">LPXTG-motif cell wall anchor domain-containing protein</fullName>
    </recommendedName>
</protein>
<keyword evidence="3" id="KW-0732">Signal</keyword>
<accession>A0A1H0G8H2</accession>
<feature type="signal peptide" evidence="3">
    <location>
        <begin position="1"/>
        <end position="25"/>
    </location>
</feature>
<name>A0A1H0G8H2_9PSEU</name>
<feature type="compositionally biased region" description="Polar residues" evidence="1">
    <location>
        <begin position="55"/>
        <end position="64"/>
    </location>
</feature>
<keyword evidence="2" id="KW-1133">Transmembrane helix</keyword>
<evidence type="ECO:0000256" key="1">
    <source>
        <dbReference type="SAM" id="MobiDB-lite"/>
    </source>
</evidence>
<proteinExistence type="predicted"/>
<dbReference type="Proteomes" id="UP000199651">
    <property type="component" value="Unassembled WGS sequence"/>
</dbReference>
<sequence length="235" mass="22869">MRVRNILTTVVLSGALVGGPGLAMAWAEQPEDRPGNVGQGQSGQVHGKPAPADTTVPQPASNADFSGHGANTHGPYDSTRDGSPSGNGNGGGEAVGKPCAGCVGKADNKNPKGQLPGPQDGNKGYECDSNHGIGRSNPAHTGCKSTTTTTTPPTTTITTTTTTSTTTGTTSGPSTAPAPQPGINPAAGSAAAGTTAGTTSLADTGVNIGVPVGAGLLLLGAGSGLIVLSRRRLAD</sequence>
<feature type="transmembrane region" description="Helical" evidence="2">
    <location>
        <begin position="208"/>
        <end position="228"/>
    </location>
</feature>
<feature type="compositionally biased region" description="Low complexity" evidence="1">
    <location>
        <begin position="145"/>
        <end position="175"/>
    </location>
</feature>
<feature type="compositionally biased region" description="Low complexity" evidence="1">
    <location>
        <begin position="186"/>
        <end position="195"/>
    </location>
</feature>
<evidence type="ECO:0000313" key="4">
    <source>
        <dbReference type="EMBL" id="SDO03140.1"/>
    </source>
</evidence>